<sequence length="300" mass="33329">MDVSNSAGKVFICLFVSASLNGVAFTQAFSYYRQFWENCWIKKRVVAAICAMQSGQTALGIAWCYQCLILNLEELDKISIVILMHTILALLSGAIVHGCYAWRIWCNDRVRGSLAFLTGLMGLSSSVFGIAAMSYGYNLSRWSAFRSSETISILVSLSIALDIAVDIMQPVLMVDSLHGTRKERNDVTFSVAGAVQIWTVYVSGTGIFNCVFAVLSLVLCWWRRTDLLFLGFVEIRSGLYANCLLSSLNTRHHEKTEAFEMQWTSWDFGPKSSIMTLPHNAGVHTMSETAVPAPVIQECQ</sequence>
<dbReference type="InParanoid" id="A0A165VQB8"/>
<gene>
    <name evidence="3" type="ORF">NEOLEDRAFT_1126759</name>
</gene>
<dbReference type="AlphaFoldDB" id="A0A165VQB8"/>
<evidence type="ECO:0000256" key="1">
    <source>
        <dbReference type="SAM" id="Phobius"/>
    </source>
</evidence>
<organism evidence="3 4">
    <name type="scientific">Neolentinus lepideus HHB14362 ss-1</name>
    <dbReference type="NCBI Taxonomy" id="1314782"/>
    <lineage>
        <taxon>Eukaryota</taxon>
        <taxon>Fungi</taxon>
        <taxon>Dikarya</taxon>
        <taxon>Basidiomycota</taxon>
        <taxon>Agaricomycotina</taxon>
        <taxon>Agaricomycetes</taxon>
        <taxon>Gloeophyllales</taxon>
        <taxon>Gloeophyllaceae</taxon>
        <taxon>Neolentinus</taxon>
    </lineage>
</organism>
<feature type="domain" description="DUF6534" evidence="2">
    <location>
        <begin position="163"/>
        <end position="253"/>
    </location>
</feature>
<proteinExistence type="predicted"/>
<name>A0A165VQB8_9AGAM</name>
<feature type="transmembrane region" description="Helical" evidence="1">
    <location>
        <begin position="78"/>
        <end position="102"/>
    </location>
</feature>
<reference evidence="3 4" key="1">
    <citation type="journal article" date="2016" name="Mol. Biol. Evol.">
        <title>Comparative Genomics of Early-Diverging Mushroom-Forming Fungi Provides Insights into the Origins of Lignocellulose Decay Capabilities.</title>
        <authorList>
            <person name="Nagy L.G."/>
            <person name="Riley R."/>
            <person name="Tritt A."/>
            <person name="Adam C."/>
            <person name="Daum C."/>
            <person name="Floudas D."/>
            <person name="Sun H."/>
            <person name="Yadav J.S."/>
            <person name="Pangilinan J."/>
            <person name="Larsson K.H."/>
            <person name="Matsuura K."/>
            <person name="Barry K."/>
            <person name="Labutti K."/>
            <person name="Kuo R."/>
            <person name="Ohm R.A."/>
            <person name="Bhattacharya S.S."/>
            <person name="Shirouzu T."/>
            <person name="Yoshinaga Y."/>
            <person name="Martin F.M."/>
            <person name="Grigoriev I.V."/>
            <person name="Hibbett D.S."/>
        </authorList>
    </citation>
    <scope>NUCLEOTIDE SEQUENCE [LARGE SCALE GENOMIC DNA]</scope>
    <source>
        <strain evidence="3 4">HHB14362 ss-1</strain>
    </source>
</reference>
<dbReference type="InterPro" id="IPR045339">
    <property type="entry name" value="DUF6534"/>
</dbReference>
<evidence type="ECO:0000313" key="3">
    <source>
        <dbReference type="EMBL" id="KZT30022.1"/>
    </source>
</evidence>
<evidence type="ECO:0000259" key="2">
    <source>
        <dbReference type="Pfam" id="PF20152"/>
    </source>
</evidence>
<keyword evidence="1" id="KW-0472">Membrane</keyword>
<evidence type="ECO:0000313" key="4">
    <source>
        <dbReference type="Proteomes" id="UP000076761"/>
    </source>
</evidence>
<keyword evidence="4" id="KW-1185">Reference proteome</keyword>
<accession>A0A165VQB8</accession>
<dbReference type="Proteomes" id="UP000076761">
    <property type="component" value="Unassembled WGS sequence"/>
</dbReference>
<protein>
    <recommendedName>
        <fullName evidence="2">DUF6534 domain-containing protein</fullName>
    </recommendedName>
</protein>
<keyword evidence="1" id="KW-1133">Transmembrane helix</keyword>
<dbReference type="OrthoDB" id="10385356at2759"/>
<feature type="transmembrane region" description="Helical" evidence="1">
    <location>
        <begin position="198"/>
        <end position="222"/>
    </location>
</feature>
<dbReference type="EMBL" id="KV425552">
    <property type="protein sequence ID" value="KZT30022.1"/>
    <property type="molecule type" value="Genomic_DNA"/>
</dbReference>
<feature type="transmembrane region" description="Helical" evidence="1">
    <location>
        <begin position="114"/>
        <end position="137"/>
    </location>
</feature>
<keyword evidence="1" id="KW-0812">Transmembrane</keyword>
<dbReference type="STRING" id="1314782.A0A165VQB8"/>
<dbReference type="Pfam" id="PF20152">
    <property type="entry name" value="DUF6534"/>
    <property type="match status" value="1"/>
</dbReference>